<dbReference type="InterPro" id="IPR011990">
    <property type="entry name" value="TPR-like_helical_dom_sf"/>
</dbReference>
<feature type="region of interest" description="Disordered" evidence="5">
    <location>
        <begin position="1919"/>
        <end position="1986"/>
    </location>
</feature>
<sequence>MGSPQDQAQAVKTAIASGNATTSTVTTLQSLLSAEPKTKDCAKTKTIQAGKRPASAANVGAKSAKTGSRARTGTNPIEVHKDGNQLLAPKERYSLATEVVNITLKQLADALKSRPKLESRQSSDHTNTQSTPVTPRQLGRTASSASQRALQPRSENASPQKVRCGEEKPSRQITTAITGPVPHVLHTGECSRLAFSFLRSVNTKQLGVRELPPLQLENGMLALVGKLMSHGLDSLAIKELRILKGRLEAVGKPKPAVPPEKETLAGLLHLKADFEQQRSVLPLAITYQSLVLRAITSSSKPATIEASAELLDPSQPSSPIKLIDFQNAVHDDKAKTGRLLEALSSTILGMCPSLSSKADATAVNREICPAPEAVIRLQSLGLQIRKQWWEMVGHEADLEREMFDPVLRCISAFIRRSRERRSPSQVYETVNNCFGDIISDNGSKDSKALLSIQRTLSSLAEEAGEDAHARKWSDALAEQCETLETNHAQRIAAVVKRVARLDTKESPVLIGELLEGLQSKMCGSTSDYEFLLAELSRLHKKPPSSFEDLDQFQKLTSLSVAFALRFVRSYPGRGLSAARCIIHSALQRSTSSESSISWISNETIEILIQTGALASITPSVACKPSHFAWASSSDGIILERALRLLMTRTITSGSDRGSANNFYDDKALGNLERGLLLECQLKNATEYAAKSRHHKILRSLLPQLIQQLHEVYAPSEHPLRRANLAVHVLRMCDEHPHLFPMDFASDWVETPFNLEKLAKDEGLREYASDIEAAFTLAKILNKGNPSMRNLQPVLKTWQGLLYGISSHTELEEKIFDPETLTMSLRSIAAFFGSLGEDTHRLPVLSLISKIIACQPPNSTESVEASVQIAKQWLSLGFSEKAGSVLAQSEAQAASASTATLTKIEWHLAYAEYLLSIDNLDSCKSSLQAAASLRNDLQPKGVQRAQRGAYERAHGEGWLVQSLYKLACGEPHESLAAAKHAVKIVNSAWCRLEKGQTPDASQVEEEVAEPAENEVTKLTTGVSKLRLSPKDGAKVAPTATKGAAFWPLVPLLCKSLTHLSDMYAHHGLFSEANYYSCKAAETAESVGSSVLLSRIRSHRAVFLSLAGKVEEAELCLVSSEATDLCSAPLASVERLQAQAAVRVKDGSPEEAAEHYDEALKLLSNMETECFKSKMESLCGPVETDGPASRPAKASSTTPAKTGRSTARSGKTGKKTTQVPKKSSTQSKKVVHDEALPYLAQKRKAIIVFHRAMLGVEEGKGEKEISESIAPMTAASWKLKERHTHYNRLMATATREMQTDFAYNILLDSTLSFPALLRPAESDSKTETAPASKKAVSTKPKGRAGPRKTTAKSSFKDTLIEARNCLLSGHTSISQHLSTAETHNEAGKLLDVSILCSSVDGTAVEANPFPTQAALALDFSRINALNFERTASIVDASHEHRNTPFEWPTFEASTHEPQLNTATFQEEYINTIPKPWTAISLYLDEACTSLYVARYRANHTPFIVRLPFSRHQDEEIGDEVFDYAAGKEELREIIQLSNASCHSNGDLSAKGAKSNWWNEREALDRRLQELLINVEEMWFGGFKGVFSPRVRQPELLARFRASFEAALDRHLPSRQAAKGRGAKLALDHNVLELFINLGSDNDGTVDLDEPISDLLYFVVDMLQFNGERNAYDEVDFDEMTVEVLDALRSYHEASEAQDDESQHIVLVLDKRLQAFPWENLPCLEGISVSRVGSMLSLRDCIASMRAQIDAEGRHLVSRKSGAYILNPSSDLTSTQTVLEPALSKAAAVDGADWSSVVNKAPSEDDFKAALEKAAMTLYFGHGAGSQYIRPRAIKKLESCSEVVWLMGCSSGAVTEYGELEPQAVPLAYLNAGHRSASAASQEDLEQKSRCLAVVATLWDVTDKDIDRFSLTVGEEWGLWAPPAEPSKLPSKTPKKRERLVAPSTPQQVPKTPKTPRTKKTPSGAKTPARSRSRSKAKDQDSQASLPGAVAKSRDACYLRYLNGAAPVVYGVPVYLGD</sequence>
<feature type="compositionally biased region" description="Polar residues" evidence="5">
    <location>
        <begin position="124"/>
        <end position="159"/>
    </location>
</feature>
<protein>
    <recommendedName>
        <fullName evidence="2">separase</fullName>
        <ecNumber evidence="2">3.4.22.49</ecNumber>
    </recommendedName>
</protein>
<dbReference type="EC" id="3.4.22.49" evidence="2"/>
<dbReference type="PANTHER" id="PTHR12792">
    <property type="entry name" value="EXTRA SPINDLE POLES 1-RELATED"/>
    <property type="match status" value="1"/>
</dbReference>
<dbReference type="InterPro" id="IPR005314">
    <property type="entry name" value="Peptidase_C50"/>
</dbReference>
<evidence type="ECO:0000256" key="5">
    <source>
        <dbReference type="SAM" id="MobiDB-lite"/>
    </source>
</evidence>
<dbReference type="GO" id="GO:0072686">
    <property type="term" value="C:mitotic spindle"/>
    <property type="evidence" value="ECO:0007669"/>
    <property type="project" value="TreeGrafter"/>
</dbReference>
<dbReference type="Proteomes" id="UP000803884">
    <property type="component" value="Unassembled WGS sequence"/>
</dbReference>
<dbReference type="Pfam" id="PF03568">
    <property type="entry name" value="Separin_C"/>
    <property type="match status" value="1"/>
</dbReference>
<feature type="domain" description="Peptidase C50" evidence="6">
    <location>
        <begin position="1756"/>
        <end position="1857"/>
    </location>
</feature>
<dbReference type="GO" id="GO:0004197">
    <property type="term" value="F:cysteine-type endopeptidase activity"/>
    <property type="evidence" value="ECO:0007669"/>
    <property type="project" value="InterPro"/>
</dbReference>
<evidence type="ECO:0000256" key="2">
    <source>
        <dbReference type="ARBA" id="ARBA00012489"/>
    </source>
</evidence>
<feature type="compositionally biased region" description="Basic and acidic residues" evidence="5">
    <location>
        <begin position="113"/>
        <end position="123"/>
    </location>
</feature>
<comment type="catalytic activity">
    <reaction evidence="1">
        <text>All bonds known to be hydrolyzed by this endopeptidase have arginine in P1 and an acidic residue in P4. P6 is often occupied by an acidic residue or by a hydroxy-amino-acid residue, the phosphorylation of which enhances cleavage.</text>
        <dbReference type="EC" id="3.4.22.49"/>
    </reaction>
</comment>
<dbReference type="InterPro" id="IPR030397">
    <property type="entry name" value="SEPARIN_core_dom"/>
</dbReference>
<feature type="compositionally biased region" description="Polar residues" evidence="5">
    <location>
        <begin position="65"/>
        <end position="75"/>
    </location>
</feature>
<feature type="region of interest" description="Disordered" evidence="5">
    <location>
        <begin position="1319"/>
        <end position="1351"/>
    </location>
</feature>
<keyword evidence="4" id="KW-0159">Chromosome partition</keyword>
<keyword evidence="8" id="KW-1185">Reference proteome</keyword>
<dbReference type="EMBL" id="JAAQHG020000008">
    <property type="protein sequence ID" value="KAL1587993.1"/>
    <property type="molecule type" value="Genomic_DNA"/>
</dbReference>
<dbReference type="PANTHER" id="PTHR12792:SF0">
    <property type="entry name" value="SEPARIN"/>
    <property type="match status" value="1"/>
</dbReference>
<evidence type="ECO:0000256" key="4">
    <source>
        <dbReference type="ARBA" id="ARBA00022829"/>
    </source>
</evidence>
<reference evidence="7 8" key="1">
    <citation type="journal article" date="2020" name="Microbiol. Resour. Announc.">
        <title>Draft Genome Sequence of a Cladosporium Species Isolated from the Mesophotic Ascidian Didemnum maculosum.</title>
        <authorList>
            <person name="Gioti A."/>
            <person name="Siaperas R."/>
            <person name="Nikolaivits E."/>
            <person name="Le Goff G."/>
            <person name="Ouazzani J."/>
            <person name="Kotoulas G."/>
            <person name="Topakas E."/>
        </authorList>
    </citation>
    <scope>NUCLEOTIDE SEQUENCE [LARGE SCALE GENOMIC DNA]</scope>
    <source>
        <strain evidence="7 8">TM138-S3</strain>
    </source>
</reference>
<comment type="caution">
    <text evidence="7">The sequence shown here is derived from an EMBL/GenBank/DDBJ whole genome shotgun (WGS) entry which is preliminary data.</text>
</comment>
<keyword evidence="3" id="KW-0378">Hydrolase</keyword>
<dbReference type="GO" id="GO:0005737">
    <property type="term" value="C:cytoplasm"/>
    <property type="evidence" value="ECO:0007669"/>
    <property type="project" value="TreeGrafter"/>
</dbReference>
<evidence type="ECO:0000256" key="3">
    <source>
        <dbReference type="ARBA" id="ARBA00022801"/>
    </source>
</evidence>
<feature type="compositionally biased region" description="Basic residues" evidence="5">
    <location>
        <begin position="1338"/>
        <end position="1348"/>
    </location>
</feature>
<feature type="region of interest" description="Disordered" evidence="5">
    <location>
        <begin position="113"/>
        <end position="172"/>
    </location>
</feature>
<dbReference type="GO" id="GO:0044732">
    <property type="term" value="C:mitotic spindle pole body"/>
    <property type="evidence" value="ECO:0007669"/>
    <property type="project" value="TreeGrafter"/>
</dbReference>
<feature type="compositionally biased region" description="Polar residues" evidence="5">
    <location>
        <begin position="1192"/>
        <end position="1226"/>
    </location>
</feature>
<evidence type="ECO:0000256" key="1">
    <source>
        <dbReference type="ARBA" id="ARBA00000451"/>
    </source>
</evidence>
<dbReference type="GO" id="GO:0051307">
    <property type="term" value="P:meiotic chromosome separation"/>
    <property type="evidence" value="ECO:0007669"/>
    <property type="project" value="TreeGrafter"/>
</dbReference>
<proteinExistence type="predicted"/>
<dbReference type="GO" id="GO:0005634">
    <property type="term" value="C:nucleus"/>
    <property type="evidence" value="ECO:0007669"/>
    <property type="project" value="InterPro"/>
</dbReference>
<organism evidence="7 8">
    <name type="scientific">Cladosporium halotolerans</name>
    <dbReference type="NCBI Taxonomy" id="1052096"/>
    <lineage>
        <taxon>Eukaryota</taxon>
        <taxon>Fungi</taxon>
        <taxon>Dikarya</taxon>
        <taxon>Ascomycota</taxon>
        <taxon>Pezizomycotina</taxon>
        <taxon>Dothideomycetes</taxon>
        <taxon>Dothideomycetidae</taxon>
        <taxon>Cladosporiales</taxon>
        <taxon>Cladosporiaceae</taxon>
        <taxon>Cladosporium</taxon>
    </lineage>
</organism>
<gene>
    <name evidence="7" type="ORF">WHR41_03291</name>
</gene>
<name>A0AB34KSA3_9PEZI</name>
<feature type="region of interest" description="Disordered" evidence="5">
    <location>
        <begin position="45"/>
        <end position="85"/>
    </location>
</feature>
<feature type="region of interest" description="Disordered" evidence="5">
    <location>
        <begin position="1179"/>
        <end position="1227"/>
    </location>
</feature>
<evidence type="ECO:0000313" key="7">
    <source>
        <dbReference type="EMBL" id="KAL1587993.1"/>
    </source>
</evidence>
<dbReference type="GO" id="GO:0006508">
    <property type="term" value="P:proteolysis"/>
    <property type="evidence" value="ECO:0007669"/>
    <property type="project" value="InterPro"/>
</dbReference>
<evidence type="ECO:0000313" key="8">
    <source>
        <dbReference type="Proteomes" id="UP000803884"/>
    </source>
</evidence>
<accession>A0AB34KSA3</accession>
<dbReference type="PROSITE" id="PS51700">
    <property type="entry name" value="SEPARIN"/>
    <property type="match status" value="1"/>
</dbReference>
<dbReference type="RefSeq" id="XP_069231098.1">
    <property type="nucleotide sequence ID" value="XM_069371897.1"/>
</dbReference>
<dbReference type="GeneID" id="96004735"/>
<evidence type="ECO:0000259" key="6">
    <source>
        <dbReference type="PROSITE" id="PS51700"/>
    </source>
</evidence>
<dbReference type="Gene3D" id="1.25.40.10">
    <property type="entry name" value="Tetratricopeptide repeat domain"/>
    <property type="match status" value="1"/>
</dbReference>